<dbReference type="RefSeq" id="WP_377165518.1">
    <property type="nucleotide sequence ID" value="NZ_JBHSMQ010000002.1"/>
</dbReference>
<sequence length="67" mass="7451">MRADLVEQAALIVKDHPVLINMVSKRVRQIVAGHAVLVERRPGLREADLALLEIIQGKITIESVDKN</sequence>
<accession>A0ABW0KNH2</accession>
<organism evidence="3 4">
    <name type="scientific">Prosthecobacter fluviatilis</name>
    <dbReference type="NCBI Taxonomy" id="445931"/>
    <lineage>
        <taxon>Bacteria</taxon>
        <taxon>Pseudomonadati</taxon>
        <taxon>Verrucomicrobiota</taxon>
        <taxon>Verrucomicrobiia</taxon>
        <taxon>Verrucomicrobiales</taxon>
        <taxon>Verrucomicrobiaceae</taxon>
        <taxon>Prosthecobacter</taxon>
    </lineage>
</organism>
<dbReference type="Gene3D" id="3.90.940.10">
    <property type="match status" value="1"/>
</dbReference>
<dbReference type="Proteomes" id="UP001596052">
    <property type="component" value="Unassembled WGS sequence"/>
</dbReference>
<keyword evidence="1 3" id="KW-0240">DNA-directed RNA polymerase</keyword>
<proteinExistence type="predicted"/>
<protein>
    <submittedName>
        <fullName evidence="3">DNA-directed RNA polymerase subunit omega</fullName>
    </submittedName>
</protein>
<evidence type="ECO:0000256" key="2">
    <source>
        <dbReference type="ARBA" id="ARBA00023163"/>
    </source>
</evidence>
<dbReference type="GO" id="GO:0000428">
    <property type="term" value="C:DNA-directed RNA polymerase complex"/>
    <property type="evidence" value="ECO:0007669"/>
    <property type="project" value="UniProtKB-KW"/>
</dbReference>
<evidence type="ECO:0000313" key="4">
    <source>
        <dbReference type="Proteomes" id="UP001596052"/>
    </source>
</evidence>
<name>A0ABW0KNH2_9BACT</name>
<evidence type="ECO:0000313" key="3">
    <source>
        <dbReference type="EMBL" id="MFC5454934.1"/>
    </source>
</evidence>
<keyword evidence="4" id="KW-1185">Reference proteome</keyword>
<evidence type="ECO:0000256" key="1">
    <source>
        <dbReference type="ARBA" id="ARBA00022478"/>
    </source>
</evidence>
<dbReference type="InterPro" id="IPR036161">
    <property type="entry name" value="RPB6/omega-like_sf"/>
</dbReference>
<dbReference type="EMBL" id="JBHSMQ010000002">
    <property type="protein sequence ID" value="MFC5454934.1"/>
    <property type="molecule type" value="Genomic_DNA"/>
</dbReference>
<comment type="caution">
    <text evidence="3">The sequence shown here is derived from an EMBL/GenBank/DDBJ whole genome shotgun (WGS) entry which is preliminary data.</text>
</comment>
<dbReference type="SUPFAM" id="SSF63562">
    <property type="entry name" value="RPB6/omega subunit-like"/>
    <property type="match status" value="1"/>
</dbReference>
<gene>
    <name evidence="3" type="ORF">ACFQDI_08730</name>
</gene>
<reference evidence="4" key="1">
    <citation type="journal article" date="2019" name="Int. J. Syst. Evol. Microbiol.">
        <title>The Global Catalogue of Microorganisms (GCM) 10K type strain sequencing project: providing services to taxonomists for standard genome sequencing and annotation.</title>
        <authorList>
            <consortium name="The Broad Institute Genomics Platform"/>
            <consortium name="The Broad Institute Genome Sequencing Center for Infectious Disease"/>
            <person name="Wu L."/>
            <person name="Ma J."/>
        </authorList>
    </citation>
    <scope>NUCLEOTIDE SEQUENCE [LARGE SCALE GENOMIC DNA]</scope>
    <source>
        <strain evidence="4">CGMCC 4.1469</strain>
    </source>
</reference>
<keyword evidence="2" id="KW-0804">Transcription</keyword>